<evidence type="ECO:0000313" key="5">
    <source>
        <dbReference type="EMBL" id="MCQ8894834.1"/>
    </source>
</evidence>
<proteinExistence type="inferred from homology"/>
<gene>
    <name evidence="5" type="ORF">NQT62_00075</name>
</gene>
<keyword evidence="6" id="KW-1185">Reference proteome</keyword>
<accession>A0ABT1WEI3</accession>
<evidence type="ECO:0000256" key="1">
    <source>
        <dbReference type="ARBA" id="ARBA00010638"/>
    </source>
</evidence>
<evidence type="ECO:0000256" key="4">
    <source>
        <dbReference type="RuleBase" id="RU361279"/>
    </source>
</evidence>
<evidence type="ECO:0000256" key="2">
    <source>
        <dbReference type="ARBA" id="ARBA00022741"/>
    </source>
</evidence>
<dbReference type="InterPro" id="IPR024185">
    <property type="entry name" value="FTHF_cligase-like_sf"/>
</dbReference>
<comment type="caution">
    <text evidence="5">The sequence shown here is derived from an EMBL/GenBank/DDBJ whole genome shotgun (WGS) entry which is preliminary data.</text>
</comment>
<dbReference type="InterPro" id="IPR002698">
    <property type="entry name" value="FTHF_cligase"/>
</dbReference>
<comment type="cofactor">
    <cofactor evidence="4">
        <name>Mg(2+)</name>
        <dbReference type="ChEBI" id="CHEBI:18420"/>
    </cofactor>
</comment>
<protein>
    <recommendedName>
        <fullName evidence="4">5-formyltetrahydrofolate cyclo-ligase</fullName>
        <ecNumber evidence="4">6.3.3.2</ecNumber>
    </recommendedName>
</protein>
<dbReference type="Proteomes" id="UP001204142">
    <property type="component" value="Unassembled WGS sequence"/>
</dbReference>
<dbReference type="EC" id="6.3.3.2" evidence="4"/>
<reference evidence="5 6" key="1">
    <citation type="submission" date="2022-07" db="EMBL/GenBank/DDBJ databases">
        <authorList>
            <person name="Xamxidin M."/>
            <person name="Wu M."/>
        </authorList>
    </citation>
    <scope>NUCLEOTIDE SEQUENCE [LARGE SCALE GENOMIC DNA]</scope>
    <source>
        <strain evidence="5 6">NBRC 111650</strain>
    </source>
</reference>
<dbReference type="Gene3D" id="3.40.50.10420">
    <property type="entry name" value="NagB/RpiA/CoA transferase-like"/>
    <property type="match status" value="1"/>
</dbReference>
<dbReference type="PANTHER" id="PTHR23407">
    <property type="entry name" value="ATPASE INHIBITOR/5-FORMYLTETRAHYDROFOLATE CYCLO-LIGASE"/>
    <property type="match status" value="1"/>
</dbReference>
<dbReference type="Pfam" id="PF01812">
    <property type="entry name" value="5-FTHF_cyc-lig"/>
    <property type="match status" value="1"/>
</dbReference>
<keyword evidence="4" id="KW-0460">Magnesium</keyword>
<keyword evidence="2 4" id="KW-0547">Nucleotide-binding</keyword>
<evidence type="ECO:0000256" key="3">
    <source>
        <dbReference type="ARBA" id="ARBA00022840"/>
    </source>
</evidence>
<dbReference type="GO" id="GO:0030272">
    <property type="term" value="F:5-formyltetrahydrofolate cyclo-ligase activity"/>
    <property type="evidence" value="ECO:0007669"/>
    <property type="project" value="UniProtKB-EC"/>
</dbReference>
<dbReference type="PANTHER" id="PTHR23407:SF1">
    <property type="entry name" value="5-FORMYLTETRAHYDROFOLATE CYCLO-LIGASE"/>
    <property type="match status" value="1"/>
</dbReference>
<comment type="catalytic activity">
    <reaction evidence="4">
        <text>(6S)-5-formyl-5,6,7,8-tetrahydrofolate + ATP = (6R)-5,10-methenyltetrahydrofolate + ADP + phosphate</text>
        <dbReference type="Rhea" id="RHEA:10488"/>
        <dbReference type="ChEBI" id="CHEBI:30616"/>
        <dbReference type="ChEBI" id="CHEBI:43474"/>
        <dbReference type="ChEBI" id="CHEBI:57455"/>
        <dbReference type="ChEBI" id="CHEBI:57457"/>
        <dbReference type="ChEBI" id="CHEBI:456216"/>
        <dbReference type="EC" id="6.3.3.2"/>
    </reaction>
</comment>
<dbReference type="RefSeq" id="WP_256762437.1">
    <property type="nucleotide sequence ID" value="NZ_JANIGO010000001.1"/>
</dbReference>
<keyword evidence="5" id="KW-0436">Ligase</keyword>
<dbReference type="InterPro" id="IPR037171">
    <property type="entry name" value="NagB/RpiA_transferase-like"/>
</dbReference>
<dbReference type="SUPFAM" id="SSF100950">
    <property type="entry name" value="NagB/RpiA/CoA transferase-like"/>
    <property type="match status" value="1"/>
</dbReference>
<dbReference type="NCBIfam" id="TIGR02727">
    <property type="entry name" value="MTHFS_bact"/>
    <property type="match status" value="1"/>
</dbReference>
<keyword evidence="4" id="KW-0479">Metal-binding</keyword>
<dbReference type="EMBL" id="JANIGO010000001">
    <property type="protein sequence ID" value="MCQ8894834.1"/>
    <property type="molecule type" value="Genomic_DNA"/>
</dbReference>
<organism evidence="5 6">
    <name type="scientific">Limnobacter humi</name>
    <dbReference type="NCBI Taxonomy" id="1778671"/>
    <lineage>
        <taxon>Bacteria</taxon>
        <taxon>Pseudomonadati</taxon>
        <taxon>Pseudomonadota</taxon>
        <taxon>Betaproteobacteria</taxon>
        <taxon>Burkholderiales</taxon>
        <taxon>Burkholderiaceae</taxon>
        <taxon>Limnobacter</taxon>
    </lineage>
</organism>
<comment type="similarity">
    <text evidence="1 4">Belongs to the 5-formyltetrahydrofolate cyclo-ligase family.</text>
</comment>
<sequence length="187" mass="20644">MKKNLRQWALAQRANRDAAAVLALGQQIRASLLTVLQSLGPCTVGLYHPFKGEPDVLPIVQSKALEAYSWALPVCIRSPVEAKLQFAQWHADDPLEVGEYGIPVPVHKHWVKPAVLIIPCLAFHRSGARLGYGAGWYDKTLQTYEAHGHLPFCIGIAYSASEVADDFREPHDRLLDAVVTEQGTRIG</sequence>
<name>A0ABT1WEI3_9BURK</name>
<keyword evidence="3 4" id="KW-0067">ATP-binding</keyword>
<evidence type="ECO:0000313" key="6">
    <source>
        <dbReference type="Proteomes" id="UP001204142"/>
    </source>
</evidence>
<dbReference type="PIRSF" id="PIRSF006806">
    <property type="entry name" value="FTHF_cligase"/>
    <property type="match status" value="1"/>
</dbReference>